<dbReference type="EMBL" id="LR743588">
    <property type="protein sequence ID" value="CAA2615086.1"/>
    <property type="molecule type" value="Genomic_DNA"/>
</dbReference>
<dbReference type="Gene3D" id="1.25.40.990">
    <property type="match status" value="1"/>
</dbReference>
<feature type="region of interest" description="Disordered" evidence="1">
    <location>
        <begin position="587"/>
        <end position="700"/>
    </location>
</feature>
<evidence type="ECO:0000259" key="2">
    <source>
        <dbReference type="PROSITE" id="PS50250"/>
    </source>
</evidence>
<dbReference type="PROSITE" id="PS50250">
    <property type="entry name" value="PCI"/>
    <property type="match status" value="1"/>
</dbReference>
<dbReference type="AlphaFoldDB" id="A0A7I8IBY4"/>
<feature type="compositionally biased region" description="Basic residues" evidence="1">
    <location>
        <begin position="532"/>
        <end position="543"/>
    </location>
</feature>
<feature type="region of interest" description="Disordered" evidence="1">
    <location>
        <begin position="1"/>
        <end position="42"/>
    </location>
</feature>
<feature type="compositionally biased region" description="Basic and acidic residues" evidence="1">
    <location>
        <begin position="666"/>
        <end position="675"/>
    </location>
</feature>
<dbReference type="EMBL" id="LR746264">
    <property type="protein sequence ID" value="CAA7389548.1"/>
    <property type="molecule type" value="Genomic_DNA"/>
</dbReference>
<evidence type="ECO:0000256" key="1">
    <source>
        <dbReference type="SAM" id="MobiDB-lite"/>
    </source>
</evidence>
<feature type="region of interest" description="Disordered" evidence="1">
    <location>
        <begin position="416"/>
        <end position="449"/>
    </location>
</feature>
<feature type="compositionally biased region" description="Polar residues" evidence="1">
    <location>
        <begin position="512"/>
        <end position="528"/>
    </location>
</feature>
<feature type="compositionally biased region" description="Polar residues" evidence="1">
    <location>
        <begin position="590"/>
        <end position="609"/>
    </location>
</feature>
<dbReference type="PANTHER" id="PTHR12436">
    <property type="entry name" value="80 KDA MCM3-ASSOCIATED PROTEIN"/>
    <property type="match status" value="1"/>
</dbReference>
<sequence>MELESNSLEKEQVKGAGQGQPSPYASATPGHQPWTLTPGSAGVEWNSYRTDNGSVENGIPSISSYHDDQQTKNTAAFQDGRNVVSYASSVGANTSHDYSAYITNQNSTDPYPYQYQSQYYGYQHSSNDSSHQQVGVVQNTGAPYQPLSSFQNASSYVGPTSYSSTYYNPGDYQTTAGYQPAAAGYQSSDYNNQTNLWNDGNYVPHQYSNYSLPDANAGQCSSTATVDAAHYQQQYGQWAGYYSQTASDVMCAPGTEHVALTSVSAESSVPDFNPGYPVVNSQPPPPGTTSWGRDTTSSGFPSLQGKDVAGYSQNSNWQNGPLVFAKQHGSQAPLHFQQTLGSTPPSYANMEEQQKMAHAQGSHVRFPSSNQVPQNFRPALNPLPTLEALRASKIQIPTNPRIATNLALSIPKMDKESSARDAASTPAYINVSSSKPSSKLSSHDSAESLTKQDFFPPSIRAYVERSFARCRDDAQRLSNQNLLKEIITKASTDGTLFTLDWDTEPLFPLPTTSFDARNKGSPQTSVSLSPLHKLRRSPSRRTKSRWEPVVEEKVVDKVAHLTHVSVDNTSFNRFRTEKVSDVARYESKGNGWNNTKFVSSQQTSSNRNVQRPAKKPRFSDSDAVQNGSVSSDSDKDQDLTKYHSSAISLANSPEERKKREHRSKRFEKGQERLAEQKNYQPKALRQGGGRNRRSNIPLILKNEDGPKRAVEDIDWDSFTVKGTCQEIEKRYLRLTSAPDPSTVRPEDVLEKALAMVQSTSKNYLYKCDQLKSIRQDLTVQRIRNELTVKVYETHARFALEAGDMPEYNQCQSQLKTLYAEGIKGCNFEFSAYNLLCVILHSSNNRELLSSMGRLSPEAKRDETVKHALQVRSAVTSGNYVLFFRLYKKAPNLSTCIMDLHVEKMRYEAVKCMSKSYRPTVPVAFVAQVLGFSSEDADGKDAGGVEDCAEWLRAHGATITVDGNGEMLLDSKVTSSGLYMPEPEDAVAHGDSNLAVDDFLARAAP</sequence>
<feature type="compositionally biased region" description="Polar residues" evidence="1">
    <location>
        <begin position="622"/>
        <end position="631"/>
    </location>
</feature>
<name>A0A7I8IBY4_SPIIN</name>
<feature type="region of interest" description="Disordered" evidence="1">
    <location>
        <begin position="279"/>
        <end position="312"/>
    </location>
</feature>
<accession>A0A7I8IBY4</accession>
<feature type="region of interest" description="Disordered" evidence="1">
    <location>
        <begin position="512"/>
        <end position="547"/>
    </location>
</feature>
<dbReference type="InterPro" id="IPR005062">
    <property type="entry name" value="SAC3/GANP/THP3_conserved"/>
</dbReference>
<dbReference type="InterPro" id="IPR000717">
    <property type="entry name" value="PCI_dom"/>
</dbReference>
<keyword evidence="5" id="KW-1185">Reference proteome</keyword>
<evidence type="ECO:0000313" key="4">
    <source>
        <dbReference type="EMBL" id="CAA7389548.1"/>
    </source>
</evidence>
<dbReference type="InterPro" id="IPR045107">
    <property type="entry name" value="SAC3/GANP/THP3"/>
</dbReference>
<evidence type="ECO:0000313" key="5">
    <source>
        <dbReference type="Proteomes" id="UP000663760"/>
    </source>
</evidence>
<reference evidence="3" key="1">
    <citation type="submission" date="2019-12" db="EMBL/GenBank/DDBJ databases">
        <authorList>
            <person name="Scholz U."/>
            <person name="Mascher M."/>
            <person name="Fiebig A."/>
        </authorList>
    </citation>
    <scope>NUCLEOTIDE SEQUENCE</scope>
</reference>
<dbReference type="FunFam" id="1.25.40.990:FF:000005">
    <property type="entry name" value="Putative SAC3/GANP family protein"/>
    <property type="match status" value="1"/>
</dbReference>
<dbReference type="OrthoDB" id="199574at2759"/>
<protein>
    <recommendedName>
        <fullName evidence="2">PCI domain-containing protein</fullName>
    </recommendedName>
</protein>
<feature type="domain" description="PCI" evidence="2">
    <location>
        <begin position="803"/>
        <end position="974"/>
    </location>
</feature>
<evidence type="ECO:0000313" key="3">
    <source>
        <dbReference type="EMBL" id="CAA2615086.1"/>
    </source>
</evidence>
<feature type="compositionally biased region" description="Polar residues" evidence="1">
    <location>
        <begin position="642"/>
        <end position="651"/>
    </location>
</feature>
<gene>
    <name evidence="3" type="ORF">SI7747_01001443</name>
    <name evidence="4" type="ORF">SI8410_01001570</name>
</gene>
<organism evidence="3">
    <name type="scientific">Spirodela intermedia</name>
    <name type="common">Intermediate duckweed</name>
    <dbReference type="NCBI Taxonomy" id="51605"/>
    <lineage>
        <taxon>Eukaryota</taxon>
        <taxon>Viridiplantae</taxon>
        <taxon>Streptophyta</taxon>
        <taxon>Embryophyta</taxon>
        <taxon>Tracheophyta</taxon>
        <taxon>Spermatophyta</taxon>
        <taxon>Magnoliopsida</taxon>
        <taxon>Liliopsida</taxon>
        <taxon>Araceae</taxon>
        <taxon>Lemnoideae</taxon>
        <taxon>Spirodela</taxon>
    </lineage>
</organism>
<feature type="compositionally biased region" description="Polar residues" evidence="1">
    <location>
        <begin position="288"/>
        <end position="301"/>
    </location>
</feature>
<dbReference type="Pfam" id="PF03399">
    <property type="entry name" value="SAC3_GANP"/>
    <property type="match status" value="1"/>
</dbReference>
<proteinExistence type="predicted"/>
<feature type="compositionally biased region" description="Basic and acidic residues" evidence="1">
    <location>
        <begin position="632"/>
        <end position="641"/>
    </location>
</feature>
<dbReference type="Proteomes" id="UP000663760">
    <property type="component" value="Chromosome 1"/>
</dbReference>
<dbReference type="PANTHER" id="PTHR12436:SF4">
    <property type="entry name" value="LEUKOCYTE RECEPTOR CLUSTER MEMBER 8"/>
    <property type="match status" value="1"/>
</dbReference>
<dbReference type="GO" id="GO:0005634">
    <property type="term" value="C:nucleus"/>
    <property type="evidence" value="ECO:0007669"/>
    <property type="project" value="TreeGrafter"/>
</dbReference>